<keyword evidence="4" id="KW-0456">Lyase</keyword>
<proteinExistence type="inferred from homology"/>
<feature type="domain" description="Aminotransferase class I/classII large" evidence="6">
    <location>
        <begin position="90"/>
        <end position="403"/>
    </location>
</feature>
<dbReference type="InterPro" id="IPR004839">
    <property type="entry name" value="Aminotransferase_I/II_large"/>
</dbReference>
<dbReference type="Gene3D" id="3.90.1150.10">
    <property type="entry name" value="Aspartate Aminotransferase, domain 1"/>
    <property type="match status" value="1"/>
</dbReference>
<comment type="caution">
    <text evidence="7">The sequence shown here is derived from an EMBL/GenBank/DDBJ whole genome shotgun (WGS) entry which is preliminary data.</text>
</comment>
<sequence>MTTKARKQGSLMEDLPTDIATFVDTHLVDRHNSNAVKWDGLKEEFGRADLLPMWIADTEFKAPQAVLDALTARVKEGMFGYSIRPQSYYEAFINWQKERHGITVEPEWMRFGVGVVKSLYAMVNWLTEPGDPVLIMQPVYYPFMNAINDLGRKVVSVDLQLTADGWRMDFDQLEKTLAANEIKAMILCSPHNPVGRIWTRDELEQLFAITSRYDVTVVSDEIHGDLEVSGPKFTSALQVAEGKARKKLVVLNAPSKTFNLAALLNSHIIIPDQALRTSYDAFIKQLHPVDTSLMGQVAGEAAYRHGAAWLDQVLQVVRYNYRQLQACLAAAAPQATLADLQGTYLAYVDIGAYVAPSQIKDFVEGVCGLAVDYGAWFSPQTATYIRLNLATDPKLVAEAINRLTTHLAQQPQR</sequence>
<evidence type="ECO:0000256" key="3">
    <source>
        <dbReference type="ARBA" id="ARBA00022898"/>
    </source>
</evidence>
<gene>
    <name evidence="7" type="ORF">HMPREF0539_0960</name>
</gene>
<dbReference type="AlphaFoldDB" id="C2JVM6"/>
<dbReference type="PANTHER" id="PTHR43525:SF1">
    <property type="entry name" value="PROTEIN MALY"/>
    <property type="match status" value="1"/>
</dbReference>
<evidence type="ECO:0000256" key="4">
    <source>
        <dbReference type="ARBA" id="ARBA00023239"/>
    </source>
</evidence>
<dbReference type="Pfam" id="PF00155">
    <property type="entry name" value="Aminotran_1_2"/>
    <property type="match status" value="1"/>
</dbReference>
<keyword evidence="7" id="KW-0808">Transferase</keyword>
<organism evidence="7 8">
    <name type="scientific">Lacticaseibacillus rhamnosus (strain LMS2-1)</name>
    <dbReference type="NCBI Taxonomy" id="525361"/>
    <lineage>
        <taxon>Bacteria</taxon>
        <taxon>Bacillati</taxon>
        <taxon>Bacillota</taxon>
        <taxon>Bacilli</taxon>
        <taxon>Lactobacillales</taxon>
        <taxon>Lactobacillaceae</taxon>
        <taxon>Lacticaseibacillus</taxon>
    </lineage>
</organism>
<evidence type="ECO:0000313" key="7">
    <source>
        <dbReference type="EMBL" id="EEN80909.1"/>
    </source>
</evidence>
<dbReference type="InterPro" id="IPR015424">
    <property type="entry name" value="PyrdxlP-dep_Trfase"/>
</dbReference>
<keyword evidence="3" id="KW-0663">Pyridoxal phosphate</keyword>
<dbReference type="InterPro" id="IPR015421">
    <property type="entry name" value="PyrdxlP-dep_Trfase_major"/>
</dbReference>
<dbReference type="HOGENOM" id="CLU_017584_15_0_9"/>
<dbReference type="GO" id="GO:0047804">
    <property type="term" value="F:cysteine-S-conjugate beta-lyase activity"/>
    <property type="evidence" value="ECO:0007669"/>
    <property type="project" value="UniProtKB-EC"/>
</dbReference>
<evidence type="ECO:0000256" key="2">
    <source>
        <dbReference type="ARBA" id="ARBA00012224"/>
    </source>
</evidence>
<keyword evidence="8" id="KW-1185">Reference proteome</keyword>
<dbReference type="Gene3D" id="3.40.640.10">
    <property type="entry name" value="Type I PLP-dependent aspartate aminotransferase-like (Major domain)"/>
    <property type="match status" value="1"/>
</dbReference>
<dbReference type="EC" id="4.4.1.13" evidence="2"/>
<dbReference type="NCBIfam" id="TIGR04350">
    <property type="entry name" value="C_S_lyase_PatB"/>
    <property type="match status" value="1"/>
</dbReference>
<dbReference type="Proteomes" id="UP000004525">
    <property type="component" value="Unassembled WGS sequence"/>
</dbReference>
<dbReference type="EMBL" id="ACIZ01000043">
    <property type="protein sequence ID" value="EEN80909.1"/>
    <property type="molecule type" value="Genomic_DNA"/>
</dbReference>
<dbReference type="InterPro" id="IPR051798">
    <property type="entry name" value="Class-II_PLP-Dep_Aminotrans"/>
</dbReference>
<evidence type="ECO:0000313" key="8">
    <source>
        <dbReference type="Proteomes" id="UP000004525"/>
    </source>
</evidence>
<evidence type="ECO:0000256" key="5">
    <source>
        <dbReference type="ARBA" id="ARBA00037974"/>
    </source>
</evidence>
<dbReference type="GO" id="GO:0008483">
    <property type="term" value="F:transaminase activity"/>
    <property type="evidence" value="ECO:0007669"/>
    <property type="project" value="UniProtKB-KW"/>
</dbReference>
<evidence type="ECO:0000259" key="6">
    <source>
        <dbReference type="Pfam" id="PF00155"/>
    </source>
</evidence>
<reference evidence="7" key="1">
    <citation type="submission" date="2009-01" db="EMBL/GenBank/DDBJ databases">
        <authorList>
            <person name="Qin X."/>
            <person name="Bachman B."/>
            <person name="Battles P."/>
            <person name="Bell A."/>
            <person name="Bess C."/>
            <person name="Bickham C."/>
            <person name="Chaboub L."/>
            <person name="Chen D."/>
            <person name="Coyle M."/>
            <person name="Deiros D.R."/>
            <person name="Dinh H."/>
            <person name="Forbes L."/>
            <person name="Fowler G."/>
            <person name="Francisco L."/>
            <person name="Fu Q."/>
            <person name="Gubbala S."/>
            <person name="Hale W."/>
            <person name="Han Y."/>
            <person name="Hemphill L."/>
            <person name="Highlander S.K."/>
            <person name="Hirani K."/>
            <person name="Hogues M."/>
            <person name="Jackson L."/>
            <person name="Jakkamsetti A."/>
            <person name="Javaid M."/>
            <person name="Jiang H."/>
            <person name="Korchina V."/>
            <person name="Kovar C."/>
            <person name="Lara F."/>
            <person name="Lee S."/>
            <person name="Mata R."/>
            <person name="Mathew T."/>
            <person name="Moen C."/>
            <person name="Morales K."/>
            <person name="Munidasa M."/>
            <person name="Nazareth L."/>
            <person name="Ngo R."/>
            <person name="Nguyen L."/>
            <person name="Okwuonu G."/>
            <person name="Ongeri F."/>
            <person name="Patil S."/>
            <person name="Petrosino J."/>
            <person name="Pham C."/>
            <person name="Pham P."/>
            <person name="Pu L.-L."/>
            <person name="Puazo M."/>
            <person name="Raj R."/>
            <person name="Reid J."/>
            <person name="Rouhana J."/>
            <person name="Saada N."/>
            <person name="Shang Y."/>
            <person name="Simmons D."/>
            <person name="Thornton R."/>
            <person name="Warren J."/>
            <person name="Weissenberger G."/>
            <person name="Zhang J."/>
            <person name="Zhang L."/>
            <person name="Zhou C."/>
            <person name="Zhu D."/>
            <person name="Muzny D."/>
            <person name="Worley K."/>
            <person name="Gibbs R."/>
        </authorList>
    </citation>
    <scope>NUCLEOTIDE SEQUENCE [LARGE SCALE GENOMIC DNA]</scope>
    <source>
        <strain evidence="7">LMS2-1</strain>
    </source>
</reference>
<protein>
    <recommendedName>
        <fullName evidence="2">cysteine-S-conjugate beta-lyase</fullName>
        <ecNumber evidence="2">4.4.1.13</ecNumber>
    </recommendedName>
</protein>
<accession>C2JVM6</accession>
<dbReference type="CDD" id="cd00609">
    <property type="entry name" value="AAT_like"/>
    <property type="match status" value="1"/>
</dbReference>
<keyword evidence="7" id="KW-0032">Aminotransferase</keyword>
<dbReference type="SUPFAM" id="SSF53383">
    <property type="entry name" value="PLP-dependent transferases"/>
    <property type="match status" value="1"/>
</dbReference>
<name>C2JVM6_LACRM</name>
<comment type="cofactor">
    <cofactor evidence="1">
        <name>pyridoxal 5'-phosphate</name>
        <dbReference type="ChEBI" id="CHEBI:597326"/>
    </cofactor>
</comment>
<dbReference type="PANTHER" id="PTHR43525">
    <property type="entry name" value="PROTEIN MALY"/>
    <property type="match status" value="1"/>
</dbReference>
<evidence type="ECO:0000256" key="1">
    <source>
        <dbReference type="ARBA" id="ARBA00001933"/>
    </source>
</evidence>
<dbReference type="InterPro" id="IPR027619">
    <property type="entry name" value="C-S_lyase_PatB-like"/>
</dbReference>
<dbReference type="GO" id="GO:0030170">
    <property type="term" value="F:pyridoxal phosphate binding"/>
    <property type="evidence" value="ECO:0007669"/>
    <property type="project" value="InterPro"/>
</dbReference>
<dbReference type="InterPro" id="IPR015422">
    <property type="entry name" value="PyrdxlP-dep_Trfase_small"/>
</dbReference>
<comment type="similarity">
    <text evidence="5">Belongs to the class-II pyridoxal-phosphate-dependent aminotransferase family. MalY/PatB cystathionine beta-lyase subfamily.</text>
</comment>